<dbReference type="Pfam" id="PF00046">
    <property type="entry name" value="Homeodomain"/>
    <property type="match status" value="1"/>
</dbReference>
<dbReference type="InterPro" id="IPR051000">
    <property type="entry name" value="Homeobox_DNA-bind_prot"/>
</dbReference>
<evidence type="ECO:0000256" key="3">
    <source>
        <dbReference type="ARBA" id="ARBA00023155"/>
    </source>
</evidence>
<evidence type="ECO:0000313" key="8">
    <source>
        <dbReference type="EMBL" id="ORX67858.1"/>
    </source>
</evidence>
<dbReference type="GO" id="GO:0030154">
    <property type="term" value="P:cell differentiation"/>
    <property type="evidence" value="ECO:0007669"/>
    <property type="project" value="TreeGrafter"/>
</dbReference>
<dbReference type="STRING" id="61395.A0A1Y1W300"/>
<dbReference type="PROSITE" id="PS00027">
    <property type="entry name" value="HOMEOBOX_1"/>
    <property type="match status" value="1"/>
</dbReference>
<evidence type="ECO:0000256" key="4">
    <source>
        <dbReference type="ARBA" id="ARBA00023242"/>
    </source>
</evidence>
<keyword evidence="4 5" id="KW-0539">Nucleus</keyword>
<dbReference type="EMBL" id="MCFD01000011">
    <property type="protein sequence ID" value="ORX67858.1"/>
    <property type="molecule type" value="Genomic_DNA"/>
</dbReference>
<feature type="domain" description="Homeobox" evidence="7">
    <location>
        <begin position="1"/>
        <end position="59"/>
    </location>
</feature>
<feature type="non-terminal residue" evidence="8">
    <location>
        <position position="1"/>
    </location>
</feature>
<evidence type="ECO:0000256" key="6">
    <source>
        <dbReference type="RuleBase" id="RU000682"/>
    </source>
</evidence>
<evidence type="ECO:0000256" key="5">
    <source>
        <dbReference type="PROSITE-ProRule" id="PRU00108"/>
    </source>
</evidence>
<dbReference type="CDD" id="cd00086">
    <property type="entry name" value="homeodomain"/>
    <property type="match status" value="1"/>
</dbReference>
<proteinExistence type="predicted"/>
<comment type="caution">
    <text evidence="8">The sequence shown here is derived from an EMBL/GenBank/DDBJ whole genome shotgun (WGS) entry which is preliminary data.</text>
</comment>
<organism evidence="8 9">
    <name type="scientific">Linderina pennispora</name>
    <dbReference type="NCBI Taxonomy" id="61395"/>
    <lineage>
        <taxon>Eukaryota</taxon>
        <taxon>Fungi</taxon>
        <taxon>Fungi incertae sedis</taxon>
        <taxon>Zoopagomycota</taxon>
        <taxon>Kickxellomycotina</taxon>
        <taxon>Kickxellomycetes</taxon>
        <taxon>Kickxellales</taxon>
        <taxon>Kickxellaceae</taxon>
        <taxon>Linderina</taxon>
    </lineage>
</organism>
<evidence type="ECO:0000256" key="1">
    <source>
        <dbReference type="ARBA" id="ARBA00004123"/>
    </source>
</evidence>
<dbReference type="PANTHER" id="PTHR24324">
    <property type="entry name" value="HOMEOBOX PROTEIN HHEX"/>
    <property type="match status" value="1"/>
</dbReference>
<evidence type="ECO:0000259" key="7">
    <source>
        <dbReference type="PROSITE" id="PS50071"/>
    </source>
</evidence>
<evidence type="ECO:0000256" key="2">
    <source>
        <dbReference type="ARBA" id="ARBA00023125"/>
    </source>
</evidence>
<dbReference type="InterPro" id="IPR009057">
    <property type="entry name" value="Homeodomain-like_sf"/>
</dbReference>
<keyword evidence="3 5" id="KW-0371">Homeobox</keyword>
<accession>A0A1Y1W300</accession>
<dbReference type="OrthoDB" id="6159439at2759"/>
<dbReference type="Gene3D" id="1.10.10.60">
    <property type="entry name" value="Homeodomain-like"/>
    <property type="match status" value="1"/>
</dbReference>
<feature type="non-terminal residue" evidence="8">
    <location>
        <position position="71"/>
    </location>
</feature>
<dbReference type="PANTHER" id="PTHR24324:SF5">
    <property type="entry name" value="HEMATOPOIETICALLY-EXPRESSED HOMEOBOX PROTEIN HHEX"/>
    <property type="match status" value="1"/>
</dbReference>
<dbReference type="GO" id="GO:0000981">
    <property type="term" value="F:DNA-binding transcription factor activity, RNA polymerase II-specific"/>
    <property type="evidence" value="ECO:0007669"/>
    <property type="project" value="InterPro"/>
</dbReference>
<gene>
    <name evidence="8" type="ORF">DL89DRAFT_209481</name>
</gene>
<dbReference type="InterPro" id="IPR001356">
    <property type="entry name" value="HD"/>
</dbReference>
<dbReference type="GeneID" id="63800810"/>
<comment type="subcellular location">
    <subcellularLocation>
        <location evidence="1 5 6">Nucleus</location>
    </subcellularLocation>
</comment>
<dbReference type="GO" id="GO:0005634">
    <property type="term" value="C:nucleus"/>
    <property type="evidence" value="ECO:0007669"/>
    <property type="project" value="UniProtKB-SubCell"/>
</dbReference>
<keyword evidence="2 5" id="KW-0238">DNA-binding</keyword>
<name>A0A1Y1W300_9FUNG</name>
<keyword evidence="9" id="KW-1185">Reference proteome</keyword>
<dbReference type="Proteomes" id="UP000193922">
    <property type="component" value="Unassembled WGS sequence"/>
</dbReference>
<dbReference type="AlphaFoldDB" id="A0A1Y1W300"/>
<feature type="DNA-binding region" description="Homeobox" evidence="5">
    <location>
        <begin position="3"/>
        <end position="60"/>
    </location>
</feature>
<dbReference type="InterPro" id="IPR017970">
    <property type="entry name" value="Homeobox_CS"/>
</dbReference>
<dbReference type="RefSeq" id="XP_040741704.1">
    <property type="nucleotide sequence ID" value="XM_040884162.1"/>
</dbReference>
<evidence type="ECO:0000313" key="9">
    <source>
        <dbReference type="Proteomes" id="UP000193922"/>
    </source>
</evidence>
<dbReference type="PROSITE" id="PS50071">
    <property type="entry name" value="HOMEOBOX_2"/>
    <property type="match status" value="1"/>
</dbReference>
<dbReference type="GO" id="GO:0000978">
    <property type="term" value="F:RNA polymerase II cis-regulatory region sequence-specific DNA binding"/>
    <property type="evidence" value="ECO:0007669"/>
    <property type="project" value="TreeGrafter"/>
</dbReference>
<sequence length="71" mass="8493">RKAKRKRITQRQFEVLQGAFLVRDTPSHEVRAALAAQLDMSPREVQVWFQNRRAKYNRERALKKQKESQVN</sequence>
<reference evidence="8 9" key="1">
    <citation type="submission" date="2016-07" db="EMBL/GenBank/DDBJ databases">
        <title>Pervasive Adenine N6-methylation of Active Genes in Fungi.</title>
        <authorList>
            <consortium name="DOE Joint Genome Institute"/>
            <person name="Mondo S.J."/>
            <person name="Dannebaum R.O."/>
            <person name="Kuo R.C."/>
            <person name="Labutti K."/>
            <person name="Haridas S."/>
            <person name="Kuo A."/>
            <person name="Salamov A."/>
            <person name="Ahrendt S.R."/>
            <person name="Lipzen A."/>
            <person name="Sullivan W."/>
            <person name="Andreopoulos W.B."/>
            <person name="Clum A."/>
            <person name="Lindquist E."/>
            <person name="Daum C."/>
            <person name="Ramamoorthy G.K."/>
            <person name="Gryganskyi A."/>
            <person name="Culley D."/>
            <person name="Magnuson J.K."/>
            <person name="James T.Y."/>
            <person name="O'Malley M.A."/>
            <person name="Stajich J.E."/>
            <person name="Spatafora J.W."/>
            <person name="Visel A."/>
            <person name="Grigoriev I.V."/>
        </authorList>
    </citation>
    <scope>NUCLEOTIDE SEQUENCE [LARGE SCALE GENOMIC DNA]</scope>
    <source>
        <strain evidence="8 9">ATCC 12442</strain>
    </source>
</reference>
<dbReference type="SUPFAM" id="SSF46689">
    <property type="entry name" value="Homeodomain-like"/>
    <property type="match status" value="1"/>
</dbReference>
<protein>
    <submittedName>
        <fullName evidence="8">Homeobox</fullName>
    </submittedName>
</protein>
<dbReference type="SMART" id="SM00389">
    <property type="entry name" value="HOX"/>
    <property type="match status" value="1"/>
</dbReference>